<sequence>MIILVTGNNYLIMCNSKKFTSRFTYLITSSYGRSYSSICFNSRSYYGYSWSLFINEIITINRI</sequence>
<reference evidence="1" key="1">
    <citation type="submission" date="2022-12" db="EMBL/GenBank/DDBJ databases">
        <authorList>
            <person name="Petersen C."/>
        </authorList>
    </citation>
    <scope>NUCLEOTIDE SEQUENCE</scope>
    <source>
        <strain evidence="1">IBT 21472</strain>
    </source>
</reference>
<gene>
    <name evidence="1" type="ORF">N7476_006801</name>
</gene>
<proteinExistence type="predicted"/>
<accession>A0A9W9PXZ2</accession>
<keyword evidence="2" id="KW-1185">Reference proteome</keyword>
<comment type="caution">
    <text evidence="1">The sequence shown here is derived from an EMBL/GenBank/DDBJ whole genome shotgun (WGS) entry which is preliminary data.</text>
</comment>
<organism evidence="1 2">
    <name type="scientific">Penicillium atrosanguineum</name>
    <dbReference type="NCBI Taxonomy" id="1132637"/>
    <lineage>
        <taxon>Eukaryota</taxon>
        <taxon>Fungi</taxon>
        <taxon>Dikarya</taxon>
        <taxon>Ascomycota</taxon>
        <taxon>Pezizomycotina</taxon>
        <taxon>Eurotiomycetes</taxon>
        <taxon>Eurotiomycetidae</taxon>
        <taxon>Eurotiales</taxon>
        <taxon>Aspergillaceae</taxon>
        <taxon>Penicillium</taxon>
    </lineage>
</organism>
<name>A0A9W9PXZ2_9EURO</name>
<dbReference type="AlphaFoldDB" id="A0A9W9PXZ2"/>
<protein>
    <submittedName>
        <fullName evidence="1">Uncharacterized protein</fullName>
    </submittedName>
</protein>
<evidence type="ECO:0000313" key="1">
    <source>
        <dbReference type="EMBL" id="KAJ5311878.1"/>
    </source>
</evidence>
<dbReference type="Proteomes" id="UP001147746">
    <property type="component" value="Unassembled WGS sequence"/>
</dbReference>
<reference evidence="1" key="2">
    <citation type="journal article" date="2023" name="IMA Fungus">
        <title>Comparative genomic study of the Penicillium genus elucidates a diverse pangenome and 15 lateral gene transfer events.</title>
        <authorList>
            <person name="Petersen C."/>
            <person name="Sorensen T."/>
            <person name="Nielsen M.R."/>
            <person name="Sondergaard T.E."/>
            <person name="Sorensen J.L."/>
            <person name="Fitzpatrick D.A."/>
            <person name="Frisvad J.C."/>
            <person name="Nielsen K.L."/>
        </authorList>
    </citation>
    <scope>NUCLEOTIDE SEQUENCE</scope>
    <source>
        <strain evidence="1">IBT 21472</strain>
    </source>
</reference>
<evidence type="ECO:0000313" key="2">
    <source>
        <dbReference type="Proteomes" id="UP001147746"/>
    </source>
</evidence>
<dbReference type="EMBL" id="JAPZBO010000006">
    <property type="protein sequence ID" value="KAJ5311878.1"/>
    <property type="molecule type" value="Genomic_DNA"/>
</dbReference>